<reference evidence="3" key="1">
    <citation type="submission" date="2021-07" db="EMBL/GenBank/DDBJ databases">
        <title>Complete genome sequencing of a Clostridium isolate.</title>
        <authorList>
            <person name="Ueki A."/>
            <person name="Tonouchi A."/>
        </authorList>
    </citation>
    <scope>NUCLEOTIDE SEQUENCE [LARGE SCALE GENOMIC DNA]</scope>
    <source>
        <strain evidence="3">C5S11</strain>
    </source>
</reference>
<keyword evidence="3" id="KW-1185">Reference proteome</keyword>
<gene>
    <name evidence="2" type="ORF">psyc5s11_13080</name>
</gene>
<feature type="transmembrane region" description="Helical" evidence="1">
    <location>
        <begin position="23"/>
        <end position="44"/>
    </location>
</feature>
<dbReference type="Proteomes" id="UP000824633">
    <property type="component" value="Chromosome"/>
</dbReference>
<accession>A0ABM7T8I1</accession>
<keyword evidence="1" id="KW-0812">Transmembrane</keyword>
<name>A0ABM7T8I1_9CLOT</name>
<dbReference type="EMBL" id="AP024849">
    <property type="protein sequence ID" value="BCZ45241.1"/>
    <property type="molecule type" value="Genomic_DNA"/>
</dbReference>
<keyword evidence="1" id="KW-0472">Membrane</keyword>
<evidence type="ECO:0000313" key="3">
    <source>
        <dbReference type="Proteomes" id="UP000824633"/>
    </source>
</evidence>
<dbReference type="InterPro" id="IPR007813">
    <property type="entry name" value="PilN"/>
</dbReference>
<sequence length="185" mass="21253">MRDINFFSYYQDKKQEKKDQKKYIYIAYGILTLVILSTLIINVYKIVFLNRDIEDYTQKLTATDVQAQLREAEEISSQIEVLNKYESKLSDVANSLIKNDIVTDDLLNDICGAIPSDVSFKEFNIEGYDVTISGVTHTRTAIGEFEHNLRKLSKIKNVQVAKIEKSNTVGEDYSFNMTCVLKEVK</sequence>
<protein>
    <recommendedName>
        <fullName evidence="4">Fimbrial assembly protein (PilN)</fullName>
    </recommendedName>
</protein>
<evidence type="ECO:0000256" key="1">
    <source>
        <dbReference type="SAM" id="Phobius"/>
    </source>
</evidence>
<dbReference type="PANTHER" id="PTHR40278:SF1">
    <property type="entry name" value="DNA UTILIZATION PROTEIN HOFN"/>
    <property type="match status" value="1"/>
</dbReference>
<evidence type="ECO:0000313" key="2">
    <source>
        <dbReference type="EMBL" id="BCZ45241.1"/>
    </source>
</evidence>
<proteinExistence type="predicted"/>
<dbReference type="RefSeq" id="WP_224036854.1">
    <property type="nucleotide sequence ID" value="NZ_AP024849.1"/>
</dbReference>
<dbReference type="InterPro" id="IPR052534">
    <property type="entry name" value="Extracell_DNA_Util/SecSys_Comp"/>
</dbReference>
<evidence type="ECO:0008006" key="4">
    <source>
        <dbReference type="Google" id="ProtNLM"/>
    </source>
</evidence>
<dbReference type="Pfam" id="PF05137">
    <property type="entry name" value="PilN"/>
    <property type="match status" value="1"/>
</dbReference>
<organism evidence="2 3">
    <name type="scientific">Clostridium gelidum</name>
    <dbReference type="NCBI Taxonomy" id="704125"/>
    <lineage>
        <taxon>Bacteria</taxon>
        <taxon>Bacillati</taxon>
        <taxon>Bacillota</taxon>
        <taxon>Clostridia</taxon>
        <taxon>Eubacteriales</taxon>
        <taxon>Clostridiaceae</taxon>
        <taxon>Clostridium</taxon>
    </lineage>
</organism>
<keyword evidence="1" id="KW-1133">Transmembrane helix</keyword>
<dbReference type="PANTHER" id="PTHR40278">
    <property type="entry name" value="DNA UTILIZATION PROTEIN HOFN"/>
    <property type="match status" value="1"/>
</dbReference>